<sequence length="145" mass="16141">MLKLQTELEGKTASFGIVSDCIRGLGYNMGGNWDYDKGCFDHILCQEGGETIYIRIPFFVTDGELDDYGASIKFGTPYIIKHVVHVGLDRDGDSLLDATGFSQFQQPIDKDGKIINKNRWIHAGEVAVRDLLDCMYEGQALLKSS</sequence>
<evidence type="ECO:0000259" key="1">
    <source>
        <dbReference type="PROSITE" id="PS50108"/>
    </source>
</evidence>
<dbReference type="PROSITE" id="PS50108">
    <property type="entry name" value="CRIB"/>
    <property type="match status" value="1"/>
</dbReference>
<evidence type="ECO:0000313" key="2">
    <source>
        <dbReference type="EMBL" id="MDN4606686.1"/>
    </source>
</evidence>
<accession>A0ABT8JNF2</accession>
<dbReference type="Gene3D" id="3.30.310.100">
    <property type="entry name" value="YugN-like"/>
    <property type="match status" value="1"/>
</dbReference>
<name>A0ABT8JNF2_9BACL</name>
<dbReference type="InterPro" id="IPR014967">
    <property type="entry name" value="Uncharacterised_YugN-like"/>
</dbReference>
<proteinExistence type="predicted"/>
<keyword evidence="3" id="KW-1185">Reference proteome</keyword>
<dbReference type="Pfam" id="PF08868">
    <property type="entry name" value="YugN"/>
    <property type="match status" value="1"/>
</dbReference>
<reference evidence="2" key="1">
    <citation type="submission" date="2023-03" db="EMBL/GenBank/DDBJ databases">
        <title>MT1 and MT2 Draft Genomes of Novel Species.</title>
        <authorList>
            <person name="Venkateswaran K."/>
        </authorList>
    </citation>
    <scope>NUCLEOTIDE SEQUENCE</scope>
    <source>
        <strain evidence="2">F6_3S_P_2</strain>
    </source>
</reference>
<organism evidence="2 3">
    <name type="scientific">Sporosarcina highlanderae</name>
    <dbReference type="NCBI Taxonomy" id="3035916"/>
    <lineage>
        <taxon>Bacteria</taxon>
        <taxon>Bacillati</taxon>
        <taxon>Bacillota</taxon>
        <taxon>Bacilli</taxon>
        <taxon>Bacillales</taxon>
        <taxon>Caryophanaceae</taxon>
        <taxon>Sporosarcina</taxon>
    </lineage>
</organism>
<dbReference type="RefSeq" id="WP_301242208.1">
    <property type="nucleotide sequence ID" value="NZ_JAROCC010000002.1"/>
</dbReference>
<dbReference type="InterPro" id="IPR036491">
    <property type="entry name" value="YugN-like_sf"/>
</dbReference>
<comment type="caution">
    <text evidence="2">The sequence shown here is derived from an EMBL/GenBank/DDBJ whole genome shotgun (WGS) entry which is preliminary data.</text>
</comment>
<gene>
    <name evidence="2" type="ORF">P5G49_04250</name>
</gene>
<feature type="domain" description="CRIB" evidence="1">
    <location>
        <begin position="74"/>
        <end position="87"/>
    </location>
</feature>
<dbReference type="SUPFAM" id="SSF160755">
    <property type="entry name" value="YugN-like"/>
    <property type="match status" value="1"/>
</dbReference>
<dbReference type="EMBL" id="JAROCC010000002">
    <property type="protein sequence ID" value="MDN4606686.1"/>
    <property type="molecule type" value="Genomic_DNA"/>
</dbReference>
<dbReference type="InterPro" id="IPR000095">
    <property type="entry name" value="CRIB_dom"/>
</dbReference>
<dbReference type="Proteomes" id="UP001175097">
    <property type="component" value="Unassembled WGS sequence"/>
</dbReference>
<protein>
    <submittedName>
        <fullName evidence="2">YugN family protein</fullName>
    </submittedName>
</protein>
<evidence type="ECO:0000313" key="3">
    <source>
        <dbReference type="Proteomes" id="UP001175097"/>
    </source>
</evidence>